<dbReference type="AlphaFoldDB" id="B8D532"/>
<dbReference type="eggNOG" id="arCOG08858">
    <property type="taxonomic scope" value="Archaea"/>
</dbReference>
<dbReference type="EMBL" id="CP001140">
    <property type="protein sequence ID" value="ACL11213.1"/>
    <property type="molecule type" value="Genomic_DNA"/>
</dbReference>
<organism evidence="1 2">
    <name type="scientific">Desulfurococcus amylolyticus (strain DSM 18924 / JCM 16383 / VKM B-2413 / 1221n)</name>
    <name type="common">Desulfurococcus kamchatkensis</name>
    <dbReference type="NCBI Taxonomy" id="490899"/>
    <lineage>
        <taxon>Archaea</taxon>
        <taxon>Thermoproteota</taxon>
        <taxon>Thermoprotei</taxon>
        <taxon>Desulfurococcales</taxon>
        <taxon>Desulfurococcaceae</taxon>
        <taxon>Desulfurococcus</taxon>
    </lineage>
</organism>
<gene>
    <name evidence="1" type="ordered locus">DKAM_0887</name>
</gene>
<dbReference type="Proteomes" id="UP000006903">
    <property type="component" value="Chromosome"/>
</dbReference>
<dbReference type="STRING" id="490899.DKAM_0887"/>
<evidence type="ECO:0000313" key="2">
    <source>
        <dbReference type="Proteomes" id="UP000006903"/>
    </source>
</evidence>
<dbReference type="GeneID" id="7171022"/>
<reference evidence="1 2" key="1">
    <citation type="journal article" date="2009" name="J. Bacteriol.">
        <title>Complete genome sequence of the anaerobic, protein-degrading hyperthermophilic crenarchaeon Desulfurococcus kamchatkensis.</title>
        <authorList>
            <person name="Ravin N.V."/>
            <person name="Mardanov A.V."/>
            <person name="Beletsky A.V."/>
            <person name="Kublanov I.V."/>
            <person name="Kolganova T.V."/>
            <person name="Lebedinsky A.V."/>
            <person name="Chernyh N.A."/>
            <person name="Bonch-Osmolovskaya E.A."/>
            <person name="Skryabin K.G."/>
        </authorList>
    </citation>
    <scope>NUCLEOTIDE SEQUENCE [LARGE SCALE GENOMIC DNA]</scope>
    <source>
        <strain evidence="2">DSM 18924 / JCM 16383 / VKM B-2413 / 1221n</strain>
    </source>
</reference>
<dbReference type="RefSeq" id="WP_012608554.1">
    <property type="nucleotide sequence ID" value="NC_011766.1"/>
</dbReference>
<dbReference type="HOGENOM" id="CLU_108526_0_0_2"/>
<proteinExistence type="predicted"/>
<evidence type="ECO:0000313" key="1">
    <source>
        <dbReference type="EMBL" id="ACL11213.1"/>
    </source>
</evidence>
<name>B8D532_DESA1</name>
<dbReference type="KEGG" id="dka:DKAM_0887"/>
<accession>B8D532</accession>
<protein>
    <submittedName>
        <fullName evidence="1">Uncharacterized protein</fullName>
    </submittedName>
</protein>
<sequence>MKALNTVMGLALAGLAILALGTAMAMWYETLRVNTYVETGEVKVAWADWQCSDEGPDPQLPDSDFHNDEGKDVAQCIVEPEVYDGEGNAVKVNITLMNAYPGYNPVITLTVENIGTIPVKLLNYDLTDGGYDNQALSVTITVPEDTQLHPEGTHDITINIAVLQTASEDSTYSFGLEFTYAQWNEVP</sequence>